<feature type="region of interest" description="Disordered" evidence="1">
    <location>
        <begin position="573"/>
        <end position="613"/>
    </location>
</feature>
<dbReference type="InterPro" id="IPR010730">
    <property type="entry name" value="HET"/>
</dbReference>
<reference evidence="3" key="1">
    <citation type="journal article" date="2020" name="Stud. Mycol.">
        <title>101 Dothideomycetes genomes: a test case for predicting lifestyles and emergence of pathogens.</title>
        <authorList>
            <person name="Haridas S."/>
            <person name="Albert R."/>
            <person name="Binder M."/>
            <person name="Bloem J."/>
            <person name="Labutti K."/>
            <person name="Salamov A."/>
            <person name="Andreopoulos B."/>
            <person name="Baker S."/>
            <person name="Barry K."/>
            <person name="Bills G."/>
            <person name="Bluhm B."/>
            <person name="Cannon C."/>
            <person name="Castanera R."/>
            <person name="Culley D."/>
            <person name="Daum C."/>
            <person name="Ezra D."/>
            <person name="Gonzalez J."/>
            <person name="Henrissat B."/>
            <person name="Kuo A."/>
            <person name="Liang C."/>
            <person name="Lipzen A."/>
            <person name="Lutzoni F."/>
            <person name="Magnuson J."/>
            <person name="Mondo S."/>
            <person name="Nolan M."/>
            <person name="Ohm R."/>
            <person name="Pangilinan J."/>
            <person name="Park H.-J."/>
            <person name="Ramirez L."/>
            <person name="Alfaro M."/>
            <person name="Sun H."/>
            <person name="Tritt A."/>
            <person name="Yoshinaga Y."/>
            <person name="Zwiers L.-H."/>
            <person name="Turgeon B."/>
            <person name="Goodwin S."/>
            <person name="Spatafora J."/>
            <person name="Crous P."/>
            <person name="Grigoriev I."/>
        </authorList>
    </citation>
    <scope>NUCLEOTIDE SEQUENCE</scope>
    <source>
        <strain evidence="3">CBS 279.74</strain>
    </source>
</reference>
<dbReference type="PANTHER" id="PTHR33112:SF16">
    <property type="entry name" value="HETEROKARYON INCOMPATIBILITY DOMAIN-CONTAINING PROTEIN"/>
    <property type="match status" value="1"/>
</dbReference>
<feature type="compositionally biased region" description="Acidic residues" evidence="1">
    <location>
        <begin position="573"/>
        <end position="587"/>
    </location>
</feature>
<dbReference type="OrthoDB" id="2958217at2759"/>
<keyword evidence="4" id="KW-1185">Reference proteome</keyword>
<feature type="domain" description="Heterokaryon incompatibility" evidence="2">
    <location>
        <begin position="195"/>
        <end position="337"/>
    </location>
</feature>
<dbReference type="EMBL" id="MU005764">
    <property type="protein sequence ID" value="KAF2714779.1"/>
    <property type="molecule type" value="Genomic_DNA"/>
</dbReference>
<protein>
    <recommendedName>
        <fullName evidence="2">Heterokaryon incompatibility domain-containing protein</fullName>
    </recommendedName>
</protein>
<dbReference type="Pfam" id="PF06985">
    <property type="entry name" value="HET"/>
    <property type="match status" value="1"/>
</dbReference>
<dbReference type="PANTHER" id="PTHR33112">
    <property type="entry name" value="DOMAIN PROTEIN, PUTATIVE-RELATED"/>
    <property type="match status" value="1"/>
</dbReference>
<evidence type="ECO:0000259" key="2">
    <source>
        <dbReference type="Pfam" id="PF06985"/>
    </source>
</evidence>
<gene>
    <name evidence="3" type="ORF">K504DRAFT_529049</name>
</gene>
<dbReference type="Proteomes" id="UP000799428">
    <property type="component" value="Unassembled WGS sequence"/>
</dbReference>
<sequence>MESRAAFLNLDTTVSYEDTSCPACSLLPLEALLARDGTPAPVMIRLDELDMSVCVQHSSVCDLCRLLVDLDAHWSSPRCEMSMELDTTYREMCGRKKGHLKQLQDIEWQRSKSRETSRLALHVDFDSVLAKQVYTHHTHEEPLSDRSIRMIKDWISDCDSRHGACSDHPNTMPSRVVDVEALKLLDPSPPGSHQYAALSHCWGTCRDFLTTRSSNLAERKAGFSLSELPATFRDAVICNESAWDPLCDKEDWEIEGKNMADVYSNTTFTITAVDADDDAQGFLKPRQQPPFLSFDVTFHTSNHTSQELTTRIYTHRPKSVDYSRFPVLNGRAWCLQERYLNPRILCFDRHAISWECLEVRDERGRVIQKFKSMLPDIMPHRSEQGDMIHKPWLEMITHQRETNTSPEYGIWKSDLLRSLLWFPDSPRTTNLRVGAPKSPYDVDGRRSKMYIAPSWSWASCLTAVTFQATRPGQETLQLLPCVTVAEVSVSVPGKNMFGQVEDGYLVLSSPMLSFEVDEESALAHKFGWAFGTLYCPELEEECDFNGIWSRFDYPNETRSGAIFGIPICLEPPREEDEIEDGESEEEPREVTGTSDEAQGEETETGLKELTDTQEEMPLDRVNGILIMKKHGEDDVYEKIGCFDIDYIKSVEFLGMLGRKVIQRSKIV</sequence>
<name>A0A6G1KPK9_9PLEO</name>
<proteinExistence type="predicted"/>
<evidence type="ECO:0000256" key="1">
    <source>
        <dbReference type="SAM" id="MobiDB-lite"/>
    </source>
</evidence>
<accession>A0A6G1KPK9</accession>
<evidence type="ECO:0000313" key="3">
    <source>
        <dbReference type="EMBL" id="KAF2714779.1"/>
    </source>
</evidence>
<dbReference type="AlphaFoldDB" id="A0A6G1KPK9"/>
<evidence type="ECO:0000313" key="4">
    <source>
        <dbReference type="Proteomes" id="UP000799428"/>
    </source>
</evidence>
<organism evidence="3 4">
    <name type="scientific">Pleomassaria siparia CBS 279.74</name>
    <dbReference type="NCBI Taxonomy" id="1314801"/>
    <lineage>
        <taxon>Eukaryota</taxon>
        <taxon>Fungi</taxon>
        <taxon>Dikarya</taxon>
        <taxon>Ascomycota</taxon>
        <taxon>Pezizomycotina</taxon>
        <taxon>Dothideomycetes</taxon>
        <taxon>Pleosporomycetidae</taxon>
        <taxon>Pleosporales</taxon>
        <taxon>Pleomassariaceae</taxon>
        <taxon>Pleomassaria</taxon>
    </lineage>
</organism>